<dbReference type="PATRIC" id="fig|797516.3.peg.1275"/>
<reference evidence="1 2" key="1">
    <citation type="submission" date="2011-09" db="EMBL/GenBank/DDBJ databases">
        <authorList>
            <person name="Weinstock G."/>
            <person name="Sodergren E."/>
            <person name="Clifton S."/>
            <person name="Fulton L."/>
            <person name="Fulton B."/>
            <person name="Courtney L."/>
            <person name="Fronick C."/>
            <person name="Harrison M."/>
            <person name="Strong C."/>
            <person name="Farmer C."/>
            <person name="Delahaunty K."/>
            <person name="Markovic C."/>
            <person name="Hall O."/>
            <person name="Minx P."/>
            <person name="Tomlinson C."/>
            <person name="Mitreva M."/>
            <person name="Hou S."/>
            <person name="Chen J."/>
            <person name="Wollam A."/>
            <person name="Pepin K.H."/>
            <person name="Johnson M."/>
            <person name="Bhonagiri V."/>
            <person name="Zhang X."/>
            <person name="Suruliraj S."/>
            <person name="Warren W."/>
            <person name="Chinwalla A."/>
            <person name="Mardis E.R."/>
            <person name="Wilson R.K."/>
        </authorList>
    </citation>
    <scope>NUCLEOTIDE SEQUENCE [LARGE SCALE GENOMIC DNA]</scope>
    <source>
        <strain evidence="1 2">F0435</strain>
    </source>
</reference>
<evidence type="ECO:0000313" key="2">
    <source>
        <dbReference type="Proteomes" id="UP000005025"/>
    </source>
</evidence>
<organism evidence="1 2">
    <name type="scientific">Lentilactobacillus kisonensis F0435</name>
    <dbReference type="NCBI Taxonomy" id="797516"/>
    <lineage>
        <taxon>Bacteria</taxon>
        <taxon>Bacillati</taxon>
        <taxon>Bacillota</taxon>
        <taxon>Bacilli</taxon>
        <taxon>Lactobacillales</taxon>
        <taxon>Lactobacillaceae</taxon>
        <taxon>Lentilactobacillus</taxon>
    </lineage>
</organism>
<proteinExistence type="predicted"/>
<comment type="caution">
    <text evidence="1">The sequence shown here is derived from an EMBL/GenBank/DDBJ whole genome shotgun (WGS) entry which is preliminary data.</text>
</comment>
<dbReference type="STRING" id="797516.HMPREF9104_01430"/>
<accession>H1LFQ4</accession>
<gene>
    <name evidence="1" type="ORF">HMPREF9104_01430</name>
</gene>
<name>H1LFQ4_9LACO</name>
<protein>
    <submittedName>
        <fullName evidence="1">Uncharacterized protein</fullName>
    </submittedName>
</protein>
<dbReference type="EMBL" id="AGRJ01000134">
    <property type="protein sequence ID" value="EHO51650.1"/>
    <property type="molecule type" value="Genomic_DNA"/>
</dbReference>
<dbReference type="Proteomes" id="UP000005025">
    <property type="component" value="Unassembled WGS sequence"/>
</dbReference>
<dbReference type="HOGENOM" id="CLU_803607_0_0_9"/>
<sequence>MQQLILLRNLNLSNGYNFVANDINLKKRVNKMTLDYAHPTEQYDYSKYGENIDAEQAKKLVRNGYNQHAFICNAQNMSGSGKCECRVMLAAPWSSKVPSYFKTMPGKVHTCNIKQETQVQATRNHEQDRKYKSGQTFLNFFKNTLDEERQRKADLFSALKGEEIIGKSKSKTRINSNVTNKTITRRSGLKTLRAVVNNRYTKQPLDNGKIVNLSSLFHKLEDAKNEYDLPDPRLINIWYGNIQIYESKITNENGYSYLNYEILVIYQKIEGRNITAIMNEKQIKELLPDFENFISSGKRDDPKKVRHTLRLFTTERPTTVDDKYENILIDRKWRNLSSRMYIEKT</sequence>
<dbReference type="AlphaFoldDB" id="H1LFQ4"/>
<evidence type="ECO:0000313" key="1">
    <source>
        <dbReference type="EMBL" id="EHO51650.1"/>
    </source>
</evidence>